<dbReference type="EMBL" id="BAAAPY010000009">
    <property type="protein sequence ID" value="GAA2082637.1"/>
    <property type="molecule type" value="Genomic_DNA"/>
</dbReference>
<dbReference type="Proteomes" id="UP001501480">
    <property type="component" value="Unassembled WGS sequence"/>
</dbReference>
<evidence type="ECO:0000256" key="2">
    <source>
        <dbReference type="ARBA" id="ARBA00022692"/>
    </source>
</evidence>
<feature type="domain" description="ABC transmembrane type-1" evidence="9">
    <location>
        <begin position="34"/>
        <end position="317"/>
    </location>
</feature>
<evidence type="ECO:0000259" key="8">
    <source>
        <dbReference type="PROSITE" id="PS50893"/>
    </source>
</evidence>
<dbReference type="PROSITE" id="PS50929">
    <property type="entry name" value="ABC_TM1F"/>
    <property type="match status" value="1"/>
</dbReference>
<gene>
    <name evidence="10" type="ORF">GCM10009821_24430</name>
</gene>
<keyword evidence="4 10" id="KW-0067">ATP-binding</keyword>
<dbReference type="PANTHER" id="PTHR43394">
    <property type="entry name" value="ATP-DEPENDENT PERMEASE MDL1, MITOCHONDRIAL"/>
    <property type="match status" value="1"/>
</dbReference>
<keyword evidence="2 7" id="KW-0812">Transmembrane</keyword>
<evidence type="ECO:0000256" key="7">
    <source>
        <dbReference type="SAM" id="Phobius"/>
    </source>
</evidence>
<feature type="transmembrane region" description="Helical" evidence="7">
    <location>
        <begin position="149"/>
        <end position="168"/>
    </location>
</feature>
<dbReference type="SMART" id="SM00382">
    <property type="entry name" value="AAA"/>
    <property type="match status" value="1"/>
</dbReference>
<accession>A0ABP5HQS9</accession>
<evidence type="ECO:0000256" key="4">
    <source>
        <dbReference type="ARBA" id="ARBA00022840"/>
    </source>
</evidence>
<evidence type="ECO:0000313" key="10">
    <source>
        <dbReference type="EMBL" id="GAA2082637.1"/>
    </source>
</evidence>
<dbReference type="InterPro" id="IPR036640">
    <property type="entry name" value="ABC1_TM_sf"/>
</dbReference>
<dbReference type="SUPFAM" id="SSF52540">
    <property type="entry name" value="P-loop containing nucleoside triphosphate hydrolases"/>
    <property type="match status" value="1"/>
</dbReference>
<feature type="domain" description="ABC transporter" evidence="8">
    <location>
        <begin position="347"/>
        <end position="581"/>
    </location>
</feature>
<comment type="subcellular location">
    <subcellularLocation>
        <location evidence="1">Cell membrane</location>
        <topology evidence="1">Multi-pass membrane protein</topology>
    </subcellularLocation>
</comment>
<protein>
    <submittedName>
        <fullName evidence="10">ABC transporter ATP-binding protein</fullName>
    </submittedName>
</protein>
<keyword evidence="11" id="KW-1185">Reference proteome</keyword>
<evidence type="ECO:0000313" key="11">
    <source>
        <dbReference type="Proteomes" id="UP001501480"/>
    </source>
</evidence>
<dbReference type="PANTHER" id="PTHR43394:SF1">
    <property type="entry name" value="ATP-BINDING CASSETTE SUB-FAMILY B MEMBER 10, MITOCHONDRIAL"/>
    <property type="match status" value="1"/>
</dbReference>
<dbReference type="InterPro" id="IPR011527">
    <property type="entry name" value="ABC1_TM_dom"/>
</dbReference>
<evidence type="ECO:0000256" key="5">
    <source>
        <dbReference type="ARBA" id="ARBA00022989"/>
    </source>
</evidence>
<evidence type="ECO:0000259" key="9">
    <source>
        <dbReference type="PROSITE" id="PS50929"/>
    </source>
</evidence>
<feature type="transmembrane region" description="Helical" evidence="7">
    <location>
        <begin position="31"/>
        <end position="55"/>
    </location>
</feature>
<organism evidence="10 11">
    <name type="scientific">Aeromicrobium halocynthiae</name>
    <dbReference type="NCBI Taxonomy" id="560557"/>
    <lineage>
        <taxon>Bacteria</taxon>
        <taxon>Bacillati</taxon>
        <taxon>Actinomycetota</taxon>
        <taxon>Actinomycetes</taxon>
        <taxon>Propionibacteriales</taxon>
        <taxon>Nocardioidaceae</taxon>
        <taxon>Aeromicrobium</taxon>
    </lineage>
</organism>
<dbReference type="Pfam" id="PF00005">
    <property type="entry name" value="ABC_tran"/>
    <property type="match status" value="1"/>
</dbReference>
<dbReference type="SUPFAM" id="SSF90123">
    <property type="entry name" value="ABC transporter transmembrane region"/>
    <property type="match status" value="1"/>
</dbReference>
<dbReference type="PROSITE" id="PS50893">
    <property type="entry name" value="ABC_TRANSPORTER_2"/>
    <property type="match status" value="1"/>
</dbReference>
<reference evidence="11" key="1">
    <citation type="journal article" date="2019" name="Int. J. Syst. Evol. Microbiol.">
        <title>The Global Catalogue of Microorganisms (GCM) 10K type strain sequencing project: providing services to taxonomists for standard genome sequencing and annotation.</title>
        <authorList>
            <consortium name="The Broad Institute Genomics Platform"/>
            <consortium name="The Broad Institute Genome Sequencing Center for Infectious Disease"/>
            <person name="Wu L."/>
            <person name="Ma J."/>
        </authorList>
    </citation>
    <scope>NUCLEOTIDE SEQUENCE [LARGE SCALE GENOMIC DNA]</scope>
    <source>
        <strain evidence="11">JCM 15749</strain>
    </source>
</reference>
<keyword evidence="3" id="KW-0547">Nucleotide-binding</keyword>
<comment type="caution">
    <text evidence="10">The sequence shown here is derived from an EMBL/GenBank/DDBJ whole genome shotgun (WGS) entry which is preliminary data.</text>
</comment>
<dbReference type="InterPro" id="IPR003593">
    <property type="entry name" value="AAA+_ATPase"/>
</dbReference>
<sequence>MSVDVATHQVLPVAGPRATTALALRLVRTRWLGVGATVMSFLAAGLTGIVPVLMIGRIVDVVTGDGAAQDVTRAVVIALLAGLGTGLFTAASAVGLARVVAPSLAELREEVLDRVLHLEGERVEAAGTGDVLGRVSDDVRRLTEALDEAIPLLLWSLSAIVFTVGGLFSLDWRLGLAGLTTAPFYAWALRWYLPKSAPFYRAERRAEGERADALVTGVRGAATLRAVGAEQVAMQRIEQRSSAAVDITVGVFRLFTRFGSRMNWTECLGLIMVLGTGFVLVRSGNASVGEATAAALFFHRLFNPVGALLFVFDSVQASGAALARLAGVALMPGEADAPDERIGPALLRVRGVRHAYEAGREVLAPVDLDVAPGERVAIVGATGAGKTTLGAIVAGAVTPSAGSVRLGGLDVVSAPARLVRRHVALVSQEVHVFAGTVRDNLLLARPDADDDALRGALDAALATAWVRALPGALETQVGDLGHPLTAAQSQQLALARVHLLDPELVVLDEATAEAGSAGARGLELAAEQVTHGRAAIVIAHRLTQARSADRVLVMESGAVVEQGRHDDLVAAGGRYARLWAAWSDTA</sequence>
<keyword evidence="6 7" id="KW-0472">Membrane</keyword>
<proteinExistence type="predicted"/>
<dbReference type="InterPro" id="IPR039421">
    <property type="entry name" value="Type_1_exporter"/>
</dbReference>
<name>A0ABP5HQS9_9ACTN</name>
<feature type="transmembrane region" description="Helical" evidence="7">
    <location>
        <begin position="75"/>
        <end position="100"/>
    </location>
</feature>
<dbReference type="InterPro" id="IPR003439">
    <property type="entry name" value="ABC_transporter-like_ATP-bd"/>
</dbReference>
<keyword evidence="5 7" id="KW-1133">Transmembrane helix</keyword>
<dbReference type="Gene3D" id="3.40.50.300">
    <property type="entry name" value="P-loop containing nucleotide triphosphate hydrolases"/>
    <property type="match status" value="1"/>
</dbReference>
<evidence type="ECO:0000256" key="3">
    <source>
        <dbReference type="ARBA" id="ARBA00022741"/>
    </source>
</evidence>
<evidence type="ECO:0000256" key="6">
    <source>
        <dbReference type="ARBA" id="ARBA00023136"/>
    </source>
</evidence>
<dbReference type="Pfam" id="PF00664">
    <property type="entry name" value="ABC_membrane"/>
    <property type="match status" value="1"/>
</dbReference>
<dbReference type="InterPro" id="IPR027417">
    <property type="entry name" value="P-loop_NTPase"/>
</dbReference>
<dbReference type="Gene3D" id="1.20.1560.10">
    <property type="entry name" value="ABC transporter type 1, transmembrane domain"/>
    <property type="match status" value="1"/>
</dbReference>
<dbReference type="RefSeq" id="WP_344329060.1">
    <property type="nucleotide sequence ID" value="NZ_BAAAPY010000009.1"/>
</dbReference>
<dbReference type="GO" id="GO:0005524">
    <property type="term" value="F:ATP binding"/>
    <property type="evidence" value="ECO:0007669"/>
    <property type="project" value="UniProtKB-KW"/>
</dbReference>
<dbReference type="CDD" id="cd07346">
    <property type="entry name" value="ABC_6TM_exporters"/>
    <property type="match status" value="1"/>
</dbReference>
<evidence type="ECO:0000256" key="1">
    <source>
        <dbReference type="ARBA" id="ARBA00004651"/>
    </source>
</evidence>